<name>A0AB38YKV5_9GAMM</name>
<dbReference type="NCBIfam" id="NF033788">
    <property type="entry name" value="HTH_metalloreg"/>
    <property type="match status" value="1"/>
</dbReference>
<dbReference type="PROSITE" id="PS50987">
    <property type="entry name" value="HTH_ARSR_2"/>
    <property type="match status" value="1"/>
</dbReference>
<sequence>MTTTTSPNVLAPVALHRCLSDETRWQVMMLLLDSGELCVCELMSALSISQPKLSRHLAVLRQQGLVADRRQGQWVFYRCADALPVWAQDVLHASRRASDKRMAELHARLVPIGGTACC</sequence>
<dbReference type="FunFam" id="1.10.10.10:FF:000279">
    <property type="entry name" value="Transcriptional regulator, ArsR family"/>
    <property type="match status" value="1"/>
</dbReference>
<dbReference type="NCBIfam" id="NF007528">
    <property type="entry name" value="PRK10141.1"/>
    <property type="match status" value="1"/>
</dbReference>
<keyword evidence="3" id="KW-0238">DNA-binding</keyword>
<dbReference type="InterPro" id="IPR011991">
    <property type="entry name" value="ArsR-like_HTH"/>
</dbReference>
<evidence type="ECO:0000259" key="5">
    <source>
        <dbReference type="PROSITE" id="PS50987"/>
    </source>
</evidence>
<dbReference type="InterPro" id="IPR036390">
    <property type="entry name" value="WH_DNA-bd_sf"/>
</dbReference>
<dbReference type="PRINTS" id="PR00778">
    <property type="entry name" value="HTHARSR"/>
</dbReference>
<dbReference type="AlphaFoldDB" id="A0AB38YKV5"/>
<evidence type="ECO:0000256" key="2">
    <source>
        <dbReference type="ARBA" id="ARBA00023015"/>
    </source>
</evidence>
<dbReference type="InterPro" id="IPR001845">
    <property type="entry name" value="HTH_ArsR_DNA-bd_dom"/>
</dbReference>
<accession>A0AB38YKV5</accession>
<dbReference type="InterPro" id="IPR036388">
    <property type="entry name" value="WH-like_DNA-bd_sf"/>
</dbReference>
<dbReference type="CDD" id="cd00090">
    <property type="entry name" value="HTH_ARSR"/>
    <property type="match status" value="1"/>
</dbReference>
<dbReference type="EMBL" id="CP101717">
    <property type="protein sequence ID" value="WLD59699.1"/>
    <property type="molecule type" value="Genomic_DNA"/>
</dbReference>
<dbReference type="SMART" id="SM00418">
    <property type="entry name" value="HTH_ARSR"/>
    <property type="match status" value="1"/>
</dbReference>
<feature type="domain" description="HTH arsR-type" evidence="5">
    <location>
        <begin position="4"/>
        <end position="98"/>
    </location>
</feature>
<evidence type="ECO:0000256" key="3">
    <source>
        <dbReference type="ARBA" id="ARBA00023125"/>
    </source>
</evidence>
<organism evidence="6">
    <name type="scientific">Salinispirillum sp. LH 10-3-1</name>
    <dbReference type="NCBI Taxonomy" id="2952525"/>
    <lineage>
        <taxon>Bacteria</taxon>
        <taxon>Pseudomonadati</taxon>
        <taxon>Pseudomonadota</taxon>
        <taxon>Gammaproteobacteria</taxon>
        <taxon>Oceanospirillales</taxon>
        <taxon>Saccharospirillaceae</taxon>
        <taxon>Salinispirillum</taxon>
    </lineage>
</organism>
<dbReference type="GO" id="GO:0046685">
    <property type="term" value="P:response to arsenic-containing substance"/>
    <property type="evidence" value="ECO:0007669"/>
    <property type="project" value="UniProtKB-KW"/>
</dbReference>
<dbReference type="PANTHER" id="PTHR33154:SF18">
    <property type="entry name" value="ARSENICAL RESISTANCE OPERON REPRESSOR"/>
    <property type="match status" value="1"/>
</dbReference>
<dbReference type="PANTHER" id="PTHR33154">
    <property type="entry name" value="TRANSCRIPTIONAL REGULATOR, ARSR FAMILY"/>
    <property type="match status" value="1"/>
</dbReference>
<keyword evidence="2" id="KW-0805">Transcription regulation</keyword>
<proteinExistence type="predicted"/>
<evidence type="ECO:0000256" key="1">
    <source>
        <dbReference type="ARBA" id="ARBA00022849"/>
    </source>
</evidence>
<dbReference type="Gene3D" id="1.10.10.10">
    <property type="entry name" value="Winged helix-like DNA-binding domain superfamily/Winged helix DNA-binding domain"/>
    <property type="match status" value="1"/>
</dbReference>
<reference evidence="6" key="1">
    <citation type="submission" date="2022-07" db="EMBL/GenBank/DDBJ databases">
        <title>Complete genome sequence of Salinispirillum sp. LH10-3-1 capable of multiple carbohydrate inversion isolated from a soda lake.</title>
        <authorList>
            <person name="Liu J."/>
            <person name="Zhai Y."/>
            <person name="Zhang H."/>
            <person name="Yang H."/>
            <person name="Qu J."/>
            <person name="Li J."/>
        </authorList>
    </citation>
    <scope>NUCLEOTIDE SEQUENCE</scope>
    <source>
        <strain evidence="6">LH 10-3-1</strain>
    </source>
</reference>
<evidence type="ECO:0000313" key="6">
    <source>
        <dbReference type="EMBL" id="WLD59699.1"/>
    </source>
</evidence>
<dbReference type="GO" id="GO:0003700">
    <property type="term" value="F:DNA-binding transcription factor activity"/>
    <property type="evidence" value="ECO:0007669"/>
    <property type="project" value="InterPro"/>
</dbReference>
<dbReference type="GO" id="GO:0003677">
    <property type="term" value="F:DNA binding"/>
    <property type="evidence" value="ECO:0007669"/>
    <property type="project" value="UniProtKB-KW"/>
</dbReference>
<dbReference type="Pfam" id="PF01022">
    <property type="entry name" value="HTH_5"/>
    <property type="match status" value="1"/>
</dbReference>
<dbReference type="InterPro" id="IPR051081">
    <property type="entry name" value="HTH_MetalResp_TranReg"/>
</dbReference>
<dbReference type="SUPFAM" id="SSF46785">
    <property type="entry name" value="Winged helix' DNA-binding domain"/>
    <property type="match status" value="1"/>
</dbReference>
<protein>
    <submittedName>
        <fullName evidence="6">Metalloregulator ArsR/SmtB family transcription factor</fullName>
    </submittedName>
</protein>
<evidence type="ECO:0000256" key="4">
    <source>
        <dbReference type="ARBA" id="ARBA00023163"/>
    </source>
</evidence>
<gene>
    <name evidence="6" type="ORF">NFC81_13980</name>
</gene>
<keyword evidence="1" id="KW-0059">Arsenical resistance</keyword>
<keyword evidence="4" id="KW-0804">Transcription</keyword>